<reference evidence="1" key="1">
    <citation type="journal article" date="2015" name="Nature">
        <title>Complex archaea that bridge the gap between prokaryotes and eukaryotes.</title>
        <authorList>
            <person name="Spang A."/>
            <person name="Saw J.H."/>
            <person name="Jorgensen S.L."/>
            <person name="Zaremba-Niedzwiedzka K."/>
            <person name="Martijn J."/>
            <person name="Lind A.E."/>
            <person name="van Eijk R."/>
            <person name="Schleper C."/>
            <person name="Guy L."/>
            <person name="Ettema T.J."/>
        </authorList>
    </citation>
    <scope>NUCLEOTIDE SEQUENCE</scope>
</reference>
<dbReference type="EMBL" id="LAZR01000732">
    <property type="protein sequence ID" value="KKN59286.1"/>
    <property type="molecule type" value="Genomic_DNA"/>
</dbReference>
<accession>A0A0F9UDJ4</accession>
<sequence>MGNHPTTKCRGYKEGWIGRRRTYQCRECGKSFQVDTLNALPEINRACPDCLKRTSVYTFENKQNGKQLKVRASDSKLATARAWKINSNFTFKIPQPTIETT</sequence>
<comment type="caution">
    <text evidence="1">The sequence shown here is derived from an EMBL/GenBank/DDBJ whole genome shotgun (WGS) entry which is preliminary data.</text>
</comment>
<dbReference type="Gene3D" id="2.20.28.30">
    <property type="entry name" value="RNA polymerase ii, chain L"/>
    <property type="match status" value="1"/>
</dbReference>
<evidence type="ECO:0000313" key="1">
    <source>
        <dbReference type="EMBL" id="KKN59286.1"/>
    </source>
</evidence>
<gene>
    <name evidence="1" type="ORF">LCGC14_0543850</name>
</gene>
<protein>
    <submittedName>
        <fullName evidence="1">Uncharacterized protein</fullName>
    </submittedName>
</protein>
<organism evidence="1">
    <name type="scientific">marine sediment metagenome</name>
    <dbReference type="NCBI Taxonomy" id="412755"/>
    <lineage>
        <taxon>unclassified sequences</taxon>
        <taxon>metagenomes</taxon>
        <taxon>ecological metagenomes</taxon>
    </lineage>
</organism>
<name>A0A0F9UDJ4_9ZZZZ</name>
<dbReference type="AlphaFoldDB" id="A0A0F9UDJ4"/>
<proteinExistence type="predicted"/>